<evidence type="ECO:0000256" key="9">
    <source>
        <dbReference type="ARBA" id="ARBA00022840"/>
    </source>
</evidence>
<dbReference type="InterPro" id="IPR010559">
    <property type="entry name" value="Sig_transdc_His_kin_internal"/>
</dbReference>
<keyword evidence="7" id="KW-0547">Nucleotide-binding</keyword>
<evidence type="ECO:0000256" key="10">
    <source>
        <dbReference type="ARBA" id="ARBA00023012"/>
    </source>
</evidence>
<dbReference type="PRINTS" id="PR00344">
    <property type="entry name" value="BCTRLSENSOR"/>
</dbReference>
<evidence type="ECO:0000256" key="3">
    <source>
        <dbReference type="ARBA" id="ARBA00012438"/>
    </source>
</evidence>
<evidence type="ECO:0000256" key="8">
    <source>
        <dbReference type="ARBA" id="ARBA00022777"/>
    </source>
</evidence>
<dbReference type="PROSITE" id="PS50109">
    <property type="entry name" value="HIS_KIN"/>
    <property type="match status" value="1"/>
</dbReference>
<dbReference type="InterPro" id="IPR003660">
    <property type="entry name" value="HAMP_dom"/>
</dbReference>
<dbReference type="InterPro" id="IPR003594">
    <property type="entry name" value="HATPase_dom"/>
</dbReference>
<evidence type="ECO:0000256" key="4">
    <source>
        <dbReference type="ARBA" id="ARBA00022475"/>
    </source>
</evidence>
<comment type="caution">
    <text evidence="15">The sequence shown here is derived from an EMBL/GenBank/DDBJ whole genome shotgun (WGS) entry which is preliminary data.</text>
</comment>
<protein>
    <recommendedName>
        <fullName evidence="3">histidine kinase</fullName>
        <ecNumber evidence="3">2.7.13.3</ecNumber>
    </recommendedName>
</protein>
<dbReference type="InterPro" id="IPR004358">
    <property type="entry name" value="Sig_transdc_His_kin-like_C"/>
</dbReference>
<feature type="transmembrane region" description="Helical" evidence="12">
    <location>
        <begin position="277"/>
        <end position="304"/>
    </location>
</feature>
<evidence type="ECO:0000256" key="7">
    <source>
        <dbReference type="ARBA" id="ARBA00022741"/>
    </source>
</evidence>
<keyword evidence="10" id="KW-0902">Two-component regulatory system</keyword>
<evidence type="ECO:0000256" key="12">
    <source>
        <dbReference type="SAM" id="Phobius"/>
    </source>
</evidence>
<evidence type="ECO:0000256" key="5">
    <source>
        <dbReference type="ARBA" id="ARBA00022553"/>
    </source>
</evidence>
<dbReference type="PROSITE" id="PS50885">
    <property type="entry name" value="HAMP"/>
    <property type="match status" value="1"/>
</dbReference>
<keyword evidence="9" id="KW-0067">ATP-binding</keyword>
<dbReference type="PANTHER" id="PTHR34220:SF7">
    <property type="entry name" value="SENSOR HISTIDINE KINASE YPDA"/>
    <property type="match status" value="1"/>
</dbReference>
<organism evidence="15 16">
    <name type="scientific">Cohnella silvisoli</name>
    <dbReference type="NCBI Taxonomy" id="2873699"/>
    <lineage>
        <taxon>Bacteria</taxon>
        <taxon>Bacillati</taxon>
        <taxon>Bacillota</taxon>
        <taxon>Bacilli</taxon>
        <taxon>Bacillales</taxon>
        <taxon>Paenibacillaceae</taxon>
        <taxon>Cohnella</taxon>
    </lineage>
</organism>
<gene>
    <name evidence="15" type="ORF">QJS35_29925</name>
</gene>
<dbReference type="EC" id="2.7.13.3" evidence="3"/>
<dbReference type="Pfam" id="PF02518">
    <property type="entry name" value="HATPase_c"/>
    <property type="match status" value="1"/>
</dbReference>
<accession>A0ABV1L2T6</accession>
<evidence type="ECO:0000259" key="14">
    <source>
        <dbReference type="PROSITE" id="PS50885"/>
    </source>
</evidence>
<dbReference type="InterPro" id="IPR005467">
    <property type="entry name" value="His_kinase_dom"/>
</dbReference>
<dbReference type="Pfam" id="PF06580">
    <property type="entry name" value="His_kinase"/>
    <property type="match status" value="1"/>
</dbReference>
<dbReference type="EMBL" id="JASKHM010000023">
    <property type="protein sequence ID" value="MEQ4486601.1"/>
    <property type="molecule type" value="Genomic_DNA"/>
</dbReference>
<dbReference type="InterPro" id="IPR050640">
    <property type="entry name" value="Bact_2-comp_sensor_kinase"/>
</dbReference>
<keyword evidence="4" id="KW-1003">Cell membrane</keyword>
<evidence type="ECO:0000313" key="16">
    <source>
        <dbReference type="Proteomes" id="UP001493487"/>
    </source>
</evidence>
<dbReference type="RefSeq" id="WP_232189607.1">
    <property type="nucleotide sequence ID" value="NZ_JAIOAP010000021.1"/>
</dbReference>
<dbReference type="Gene3D" id="3.30.565.10">
    <property type="entry name" value="Histidine kinase-like ATPase, C-terminal domain"/>
    <property type="match status" value="1"/>
</dbReference>
<sequence length="569" mass="65492">MIVSFFRNMRFGRKLIISYLIIAIIPLCVLGAYAYNNAVHSQRNQLSSNMLNMAERIATEFQYRLDRQINPIKSIVYNPNVIQAVQTSEFSYEQLNQVNDFLEPFIRNYIYYGNDIKKMVIYSEYSKEAFGDYILPAARVSKEYWYLQTRTTTGTQFWYEHENEILFATHEIYDVFKSKPIGVLYVRLNSEKIIEEVLKQDLAGNGFLMISDGKHPLFYVGSESNPEVPESAAPNEVRLALINGKRHMLTQLPLRNTQWTLHYGVSTENIEKSTRSILGVTLFVILICFAVITLFAALFFRTLVSGLKKLYNKMNLVEKTQDFTHVISSRSKDEVGQLTNRFGQLISQINNLIAEVYERRIAQKEAEFKALQAQIHPHFLYNTLSVINAKAIQGDLPEISDLVQHLSNFYRTSLNNGKNTIVIRDELMNAKAYIEIQLSRRQRSFTVDYYINEELVHYHTINLTIQPIVENAIEHGLDMKREGNGHLRLSLYEENDILVFAVEDNGPGIPNDKLENVLSEQSNGFGLQNVHNRIRSFFGEPYGVNITNHDQKGTTVTLRIPKAILISNN</sequence>
<dbReference type="SMART" id="SM00387">
    <property type="entry name" value="HATPase_c"/>
    <property type="match status" value="1"/>
</dbReference>
<evidence type="ECO:0000256" key="2">
    <source>
        <dbReference type="ARBA" id="ARBA00004651"/>
    </source>
</evidence>
<evidence type="ECO:0000259" key="13">
    <source>
        <dbReference type="PROSITE" id="PS50109"/>
    </source>
</evidence>
<dbReference type="InterPro" id="IPR036890">
    <property type="entry name" value="HATPase_C_sf"/>
</dbReference>
<dbReference type="Gene3D" id="6.10.340.10">
    <property type="match status" value="1"/>
</dbReference>
<dbReference type="SUPFAM" id="SSF55874">
    <property type="entry name" value="ATPase domain of HSP90 chaperone/DNA topoisomerase II/histidine kinase"/>
    <property type="match status" value="1"/>
</dbReference>
<keyword evidence="11 12" id="KW-0472">Membrane</keyword>
<proteinExistence type="predicted"/>
<reference evidence="15 16" key="1">
    <citation type="journal article" date="2023" name="Genome Announc.">
        <title>Pan-Genome Analyses of the Genus Cohnella and Proposal of the Novel Species Cohnella silvisoli sp. nov., Isolated from Forest Soil.</title>
        <authorList>
            <person name="Wang C."/>
            <person name="Mao L."/>
            <person name="Bao G."/>
            <person name="Zhu H."/>
        </authorList>
    </citation>
    <scope>NUCLEOTIDE SEQUENCE [LARGE SCALE GENOMIC DNA]</scope>
    <source>
        <strain evidence="15 16">NL03-T5-1</strain>
    </source>
</reference>
<keyword evidence="6 15" id="KW-0808">Transferase</keyword>
<dbReference type="GO" id="GO:0004673">
    <property type="term" value="F:protein histidine kinase activity"/>
    <property type="evidence" value="ECO:0007669"/>
    <property type="project" value="UniProtKB-EC"/>
</dbReference>
<evidence type="ECO:0000256" key="1">
    <source>
        <dbReference type="ARBA" id="ARBA00000085"/>
    </source>
</evidence>
<keyword evidence="12" id="KW-1133">Transmembrane helix</keyword>
<feature type="domain" description="Histidine kinase" evidence="13">
    <location>
        <begin position="465"/>
        <end position="564"/>
    </location>
</feature>
<evidence type="ECO:0000256" key="6">
    <source>
        <dbReference type="ARBA" id="ARBA00022679"/>
    </source>
</evidence>
<keyword evidence="16" id="KW-1185">Reference proteome</keyword>
<evidence type="ECO:0000313" key="15">
    <source>
        <dbReference type="EMBL" id="MEQ4486601.1"/>
    </source>
</evidence>
<evidence type="ECO:0000256" key="11">
    <source>
        <dbReference type="ARBA" id="ARBA00023136"/>
    </source>
</evidence>
<dbReference type="Proteomes" id="UP001493487">
    <property type="component" value="Unassembled WGS sequence"/>
</dbReference>
<keyword evidence="12" id="KW-0812">Transmembrane</keyword>
<feature type="domain" description="HAMP" evidence="14">
    <location>
        <begin position="301"/>
        <end position="354"/>
    </location>
</feature>
<comment type="subcellular location">
    <subcellularLocation>
        <location evidence="2">Cell membrane</location>
        <topology evidence="2">Multi-pass membrane protein</topology>
    </subcellularLocation>
</comment>
<name>A0ABV1L2T6_9BACL</name>
<dbReference type="PANTHER" id="PTHR34220">
    <property type="entry name" value="SENSOR HISTIDINE KINASE YPDA"/>
    <property type="match status" value="1"/>
</dbReference>
<comment type="catalytic activity">
    <reaction evidence="1">
        <text>ATP + protein L-histidine = ADP + protein N-phospho-L-histidine.</text>
        <dbReference type="EC" id="2.7.13.3"/>
    </reaction>
</comment>
<keyword evidence="5" id="KW-0597">Phosphoprotein</keyword>
<feature type="transmembrane region" description="Helical" evidence="12">
    <location>
        <begin position="16"/>
        <end position="35"/>
    </location>
</feature>
<keyword evidence="8 15" id="KW-0418">Kinase</keyword>